<evidence type="ECO:0000256" key="1">
    <source>
        <dbReference type="SAM" id="MobiDB-lite"/>
    </source>
</evidence>
<dbReference type="EMBL" id="JBAMIC010000023">
    <property type="protein sequence ID" value="KAK7091085.1"/>
    <property type="molecule type" value="Genomic_DNA"/>
</dbReference>
<keyword evidence="3" id="KW-1185">Reference proteome</keyword>
<gene>
    <name evidence="2" type="ORF">V1264_009786</name>
</gene>
<protein>
    <submittedName>
        <fullName evidence="2">Uncharacterized protein</fullName>
    </submittedName>
</protein>
<dbReference type="Proteomes" id="UP001374579">
    <property type="component" value="Unassembled WGS sequence"/>
</dbReference>
<dbReference type="AlphaFoldDB" id="A0AAN9G211"/>
<accession>A0AAN9G211</accession>
<proteinExistence type="predicted"/>
<feature type="compositionally biased region" description="Acidic residues" evidence="1">
    <location>
        <begin position="99"/>
        <end position="112"/>
    </location>
</feature>
<evidence type="ECO:0000313" key="2">
    <source>
        <dbReference type="EMBL" id="KAK7091085.1"/>
    </source>
</evidence>
<sequence>MSDTDGFVVGLRQGGLPVTVLQSGRVFFAKASVATMSRDQVVVADCDDVCGLERRVVVWVQGKRPGGGGQGGDERWGRLHAMSRCTGQLVCVMPPPESPPDDDDDNDDIVKK</sequence>
<reference evidence="2 3" key="1">
    <citation type="submission" date="2024-02" db="EMBL/GenBank/DDBJ databases">
        <title>Chromosome-scale genome assembly of the rough periwinkle Littorina saxatilis.</title>
        <authorList>
            <person name="De Jode A."/>
            <person name="Faria R."/>
            <person name="Formenti G."/>
            <person name="Sims Y."/>
            <person name="Smith T.P."/>
            <person name="Tracey A."/>
            <person name="Wood J.M.D."/>
            <person name="Zagrodzka Z.B."/>
            <person name="Johannesson K."/>
            <person name="Butlin R.K."/>
            <person name="Leder E.H."/>
        </authorList>
    </citation>
    <scope>NUCLEOTIDE SEQUENCE [LARGE SCALE GENOMIC DNA]</scope>
    <source>
        <strain evidence="2">Snail1</strain>
        <tissue evidence="2">Muscle</tissue>
    </source>
</reference>
<organism evidence="2 3">
    <name type="scientific">Littorina saxatilis</name>
    <dbReference type="NCBI Taxonomy" id="31220"/>
    <lineage>
        <taxon>Eukaryota</taxon>
        <taxon>Metazoa</taxon>
        <taxon>Spiralia</taxon>
        <taxon>Lophotrochozoa</taxon>
        <taxon>Mollusca</taxon>
        <taxon>Gastropoda</taxon>
        <taxon>Caenogastropoda</taxon>
        <taxon>Littorinimorpha</taxon>
        <taxon>Littorinoidea</taxon>
        <taxon>Littorinidae</taxon>
        <taxon>Littorina</taxon>
    </lineage>
</organism>
<evidence type="ECO:0000313" key="3">
    <source>
        <dbReference type="Proteomes" id="UP001374579"/>
    </source>
</evidence>
<feature type="region of interest" description="Disordered" evidence="1">
    <location>
        <begin position="91"/>
        <end position="112"/>
    </location>
</feature>
<comment type="caution">
    <text evidence="2">The sequence shown here is derived from an EMBL/GenBank/DDBJ whole genome shotgun (WGS) entry which is preliminary data.</text>
</comment>
<name>A0AAN9G211_9CAEN</name>